<feature type="transmembrane region" description="Helical" evidence="2">
    <location>
        <begin position="14"/>
        <end position="39"/>
    </location>
</feature>
<dbReference type="EMBL" id="LVIE01000112">
    <property type="protein sequence ID" value="OHT24630.1"/>
    <property type="molecule type" value="Genomic_DNA"/>
</dbReference>
<dbReference type="AlphaFoldDB" id="A0A1S1HWB5"/>
<dbReference type="RefSeq" id="WP_070926617.1">
    <property type="nucleotide sequence ID" value="NZ_CANMXG010000017.1"/>
</dbReference>
<reference evidence="4" key="2">
    <citation type="submission" date="2024-02" db="EMBL/GenBank/DDBJ databases">
        <authorList>
            <consortium name="Clinical and Environmental Microbiology Branch: Whole genome sequencing antimicrobial resistance pathogens in the healthcare setting"/>
        </authorList>
    </citation>
    <scope>NUCLEOTIDE SEQUENCE</scope>
    <source>
        <strain evidence="4">2021GO-0154</strain>
    </source>
</reference>
<feature type="transmembrane region" description="Helical" evidence="2">
    <location>
        <begin position="200"/>
        <end position="225"/>
    </location>
</feature>
<name>A0A1S1HWB5_PROST</name>
<protein>
    <submittedName>
        <fullName evidence="4">NAD-binding protein</fullName>
    </submittedName>
    <submittedName>
        <fullName evidence="5">Potassium channel protein</fullName>
    </submittedName>
</protein>
<dbReference type="EMBL" id="ABMABF030000017">
    <property type="protein sequence ID" value="EMJ5136171.1"/>
    <property type="molecule type" value="Genomic_DNA"/>
</dbReference>
<proteinExistence type="predicted"/>
<comment type="caution">
    <text evidence="5">The sequence shown here is derived from an EMBL/GenBank/DDBJ whole genome shotgun (WGS) entry which is preliminary data.</text>
</comment>
<dbReference type="GO" id="GO:0005249">
    <property type="term" value="F:voltage-gated potassium channel activity"/>
    <property type="evidence" value="ECO:0007669"/>
    <property type="project" value="InterPro"/>
</dbReference>
<evidence type="ECO:0000256" key="1">
    <source>
        <dbReference type="ARBA" id="ARBA00004651"/>
    </source>
</evidence>
<dbReference type="InterPro" id="IPR013099">
    <property type="entry name" value="K_chnl_dom"/>
</dbReference>
<keyword evidence="5" id="KW-0407">Ion channel</keyword>
<feature type="transmembrane region" description="Helical" evidence="2">
    <location>
        <begin position="174"/>
        <end position="194"/>
    </location>
</feature>
<accession>A0A1S1HWB5</accession>
<comment type="subcellular location">
    <subcellularLocation>
        <location evidence="1">Cell membrane</location>
        <topology evidence="1">Multi-pass membrane protein</topology>
    </subcellularLocation>
</comment>
<keyword evidence="6" id="KW-1185">Reference proteome</keyword>
<dbReference type="PROSITE" id="PS51201">
    <property type="entry name" value="RCK_N"/>
    <property type="match status" value="1"/>
</dbReference>
<gene>
    <name evidence="5" type="ORF">A3Q29_02645</name>
    <name evidence="4" type="ORF">RG298_003963</name>
</gene>
<dbReference type="SUPFAM" id="SSF81324">
    <property type="entry name" value="Voltage-gated potassium channels"/>
    <property type="match status" value="1"/>
</dbReference>
<keyword evidence="2" id="KW-0472">Membrane</keyword>
<dbReference type="GO" id="GO:0005886">
    <property type="term" value="C:plasma membrane"/>
    <property type="evidence" value="ECO:0007669"/>
    <property type="project" value="UniProtKB-SubCell"/>
</dbReference>
<reference evidence="5 6" key="1">
    <citation type="submission" date="2016-03" db="EMBL/GenBank/DDBJ databases">
        <title>Genome sequence of Providencia stuartii strain, isolated from the salivary glands of larval Lucilia sericata.</title>
        <authorList>
            <person name="Yuan Y."/>
            <person name="Zhang Y."/>
            <person name="Fu S."/>
            <person name="Crippen T.L."/>
            <person name="Visi D."/>
            <person name="Benbow M.E."/>
            <person name="Allen M."/>
            <person name="Tomberlin J.K."/>
            <person name="Sze S.-H."/>
            <person name="Tarone A.M."/>
        </authorList>
    </citation>
    <scope>NUCLEOTIDE SEQUENCE [LARGE SCALE GENOMIC DNA]</scope>
    <source>
        <strain evidence="5 6">Crippen</strain>
    </source>
</reference>
<keyword evidence="5" id="KW-0406">Ion transport</keyword>
<evidence type="ECO:0000313" key="4">
    <source>
        <dbReference type="EMBL" id="EMJ5136171.1"/>
    </source>
</evidence>
<dbReference type="Pfam" id="PF02254">
    <property type="entry name" value="TrkA_N"/>
    <property type="match status" value="1"/>
</dbReference>
<dbReference type="InterPro" id="IPR003938">
    <property type="entry name" value="K_chnl_volt-dep_EAG/ELK/ERG"/>
</dbReference>
<evidence type="ECO:0000313" key="6">
    <source>
        <dbReference type="Proteomes" id="UP000179588"/>
    </source>
</evidence>
<feature type="transmembrane region" description="Helical" evidence="2">
    <location>
        <begin position="114"/>
        <end position="131"/>
    </location>
</feature>
<sequence>MSDNAFIVFLKSSLFIRLVLSILIIVDGYMIITPVFGAYTDYIDWRANGFSEWLKSLGFMKLLDIPRFLLGISLIFLSLFMLNGARIAWVFSLFLLAIISFVDLKIATENIHQGYFSLGLFSALSVFWRRYHHHSLTSAGFVAVTCIIALLLYSIFGTLYIGNEFLPVVKDGTTAFYFALVCMTTVGFGDIVPVSTDARVFTVTVIILGITIFTTSVVYVVGLLAKGTKEIVRKRFSYMKNHYVVIGSTPTAVSVYQGLKNRDLPVAVICQESHRTHYPEKDNIVTGDPTSTALLAEANVKQAQYVLIMTDSDALSTFVLLGVKQLVNANKDVKTIVLVNQESNMDKIRLLEPDMLFSLSSLGGEVLMRVLCGETISNASMSDILLNKMVKN</sequence>
<dbReference type="OrthoDB" id="9799090at2"/>
<keyword evidence="2" id="KW-1133">Transmembrane helix</keyword>
<dbReference type="Proteomes" id="UP000179588">
    <property type="component" value="Unassembled WGS sequence"/>
</dbReference>
<evidence type="ECO:0000256" key="2">
    <source>
        <dbReference type="SAM" id="Phobius"/>
    </source>
</evidence>
<feature type="transmembrane region" description="Helical" evidence="2">
    <location>
        <begin position="137"/>
        <end position="162"/>
    </location>
</feature>
<dbReference type="PRINTS" id="PR01463">
    <property type="entry name" value="EAGCHANLFMLY"/>
</dbReference>
<keyword evidence="2" id="KW-0812">Transmembrane</keyword>
<dbReference type="SUPFAM" id="SSF51735">
    <property type="entry name" value="NAD(P)-binding Rossmann-fold domains"/>
    <property type="match status" value="1"/>
</dbReference>
<feature type="transmembrane region" description="Helical" evidence="2">
    <location>
        <begin position="87"/>
        <end position="107"/>
    </location>
</feature>
<dbReference type="InterPro" id="IPR050721">
    <property type="entry name" value="Trk_Ktr_HKT_K-transport"/>
</dbReference>
<dbReference type="InterPro" id="IPR003148">
    <property type="entry name" value="RCK_N"/>
</dbReference>
<organism evidence="5 6">
    <name type="scientific">Providencia stuartii</name>
    <dbReference type="NCBI Taxonomy" id="588"/>
    <lineage>
        <taxon>Bacteria</taxon>
        <taxon>Pseudomonadati</taxon>
        <taxon>Pseudomonadota</taxon>
        <taxon>Gammaproteobacteria</taxon>
        <taxon>Enterobacterales</taxon>
        <taxon>Morganellaceae</taxon>
        <taxon>Providencia</taxon>
    </lineage>
</organism>
<keyword evidence="5" id="KW-0813">Transport</keyword>
<dbReference type="InterPro" id="IPR036291">
    <property type="entry name" value="NAD(P)-bd_dom_sf"/>
</dbReference>
<dbReference type="PANTHER" id="PTHR43833">
    <property type="entry name" value="POTASSIUM CHANNEL PROTEIN 2-RELATED-RELATED"/>
    <property type="match status" value="1"/>
</dbReference>
<evidence type="ECO:0000259" key="3">
    <source>
        <dbReference type="PROSITE" id="PS51201"/>
    </source>
</evidence>
<dbReference type="Pfam" id="PF07885">
    <property type="entry name" value="Ion_trans_2"/>
    <property type="match status" value="1"/>
</dbReference>
<feature type="transmembrane region" description="Helical" evidence="2">
    <location>
        <begin position="59"/>
        <end position="81"/>
    </location>
</feature>
<dbReference type="PANTHER" id="PTHR43833:SF11">
    <property type="entry name" value="VOLTAGE-GATED POTASSIUM CHANNEL KCH"/>
    <property type="match status" value="1"/>
</dbReference>
<feature type="domain" description="RCK N-terminal" evidence="3">
    <location>
        <begin position="240"/>
        <end position="359"/>
    </location>
</feature>
<dbReference type="Gene3D" id="1.10.287.70">
    <property type="match status" value="1"/>
</dbReference>
<dbReference type="Gene3D" id="3.40.50.720">
    <property type="entry name" value="NAD(P)-binding Rossmann-like Domain"/>
    <property type="match status" value="1"/>
</dbReference>
<evidence type="ECO:0000313" key="5">
    <source>
        <dbReference type="EMBL" id="OHT24630.1"/>
    </source>
</evidence>